<feature type="domain" description="C2H2-type" evidence="13">
    <location>
        <begin position="320"/>
        <end position="347"/>
    </location>
</feature>
<dbReference type="GO" id="GO:0003677">
    <property type="term" value="F:DNA binding"/>
    <property type="evidence" value="ECO:0007669"/>
    <property type="project" value="UniProtKB-KW"/>
</dbReference>
<evidence type="ECO:0000256" key="12">
    <source>
        <dbReference type="SAM" id="MobiDB-lite"/>
    </source>
</evidence>
<dbReference type="AlphaFoldDB" id="A0A6J1MCR4"/>
<feature type="domain" description="C2H2-type" evidence="13">
    <location>
        <begin position="348"/>
        <end position="377"/>
    </location>
</feature>
<dbReference type="PROSITE" id="PS50157">
    <property type="entry name" value="ZINC_FINGER_C2H2_2"/>
    <property type="match status" value="5"/>
</dbReference>
<organism evidence="15 16">
    <name type="scientific">Drosophila hydei</name>
    <name type="common">Fruit fly</name>
    <dbReference type="NCBI Taxonomy" id="7224"/>
    <lineage>
        <taxon>Eukaryota</taxon>
        <taxon>Metazoa</taxon>
        <taxon>Ecdysozoa</taxon>
        <taxon>Arthropoda</taxon>
        <taxon>Hexapoda</taxon>
        <taxon>Insecta</taxon>
        <taxon>Pterygota</taxon>
        <taxon>Neoptera</taxon>
        <taxon>Endopterygota</taxon>
        <taxon>Diptera</taxon>
        <taxon>Brachycera</taxon>
        <taxon>Muscomorpha</taxon>
        <taxon>Ephydroidea</taxon>
        <taxon>Drosophilidae</taxon>
        <taxon>Drosophila</taxon>
    </lineage>
</organism>
<feature type="domain" description="C2H2-type" evidence="13">
    <location>
        <begin position="236"/>
        <end position="263"/>
    </location>
</feature>
<dbReference type="OrthoDB" id="6077919at2759"/>
<evidence type="ECO:0000256" key="4">
    <source>
        <dbReference type="ARBA" id="ARBA00022771"/>
    </source>
</evidence>
<dbReference type="FunFam" id="3.30.160.60:FF:000100">
    <property type="entry name" value="Zinc finger 45-like"/>
    <property type="match status" value="1"/>
</dbReference>
<accession>A0A6J1MCR4</accession>
<dbReference type="Pfam" id="PF00096">
    <property type="entry name" value="zf-C2H2"/>
    <property type="match status" value="1"/>
</dbReference>
<dbReference type="SUPFAM" id="SSF57667">
    <property type="entry name" value="beta-beta-alpha zinc fingers"/>
    <property type="match status" value="3"/>
</dbReference>
<evidence type="ECO:0000259" key="13">
    <source>
        <dbReference type="PROSITE" id="PS50157"/>
    </source>
</evidence>
<dbReference type="Pfam" id="PF13894">
    <property type="entry name" value="zf-C2H2_4"/>
    <property type="match status" value="2"/>
</dbReference>
<dbReference type="GO" id="GO:0008270">
    <property type="term" value="F:zinc ion binding"/>
    <property type="evidence" value="ECO:0007669"/>
    <property type="project" value="UniProtKB-UniRule"/>
</dbReference>
<dbReference type="InterPro" id="IPR036236">
    <property type="entry name" value="Znf_C2H2_sf"/>
</dbReference>
<keyword evidence="15" id="KW-1185">Reference proteome</keyword>
<dbReference type="Pfam" id="PF07776">
    <property type="entry name" value="zf-AD"/>
    <property type="match status" value="1"/>
</dbReference>
<keyword evidence="9" id="KW-0539">Nucleus</keyword>
<dbReference type="GeneID" id="111603600"/>
<evidence type="ECO:0000256" key="1">
    <source>
        <dbReference type="ARBA" id="ARBA00004123"/>
    </source>
</evidence>
<reference evidence="16" key="1">
    <citation type="submission" date="2025-08" db="UniProtKB">
        <authorList>
            <consortium name="RefSeq"/>
        </authorList>
    </citation>
    <scope>IDENTIFICATION</scope>
    <source>
        <strain evidence="16">15085-1641.00</strain>
        <tissue evidence="16">Whole body</tissue>
    </source>
</reference>
<dbReference type="Proteomes" id="UP000504633">
    <property type="component" value="Unplaced"/>
</dbReference>
<keyword evidence="4 10" id="KW-0863">Zinc-finger</keyword>
<feature type="binding site" evidence="11">
    <location>
        <position position="50"/>
    </location>
    <ligand>
        <name>Zn(2+)</name>
        <dbReference type="ChEBI" id="CHEBI:29105"/>
    </ligand>
</feature>
<dbReference type="Gene3D" id="3.40.1800.20">
    <property type="match status" value="1"/>
</dbReference>
<evidence type="ECO:0000313" key="15">
    <source>
        <dbReference type="Proteomes" id="UP000504633"/>
    </source>
</evidence>
<evidence type="ECO:0000256" key="11">
    <source>
        <dbReference type="PROSITE-ProRule" id="PRU01263"/>
    </source>
</evidence>
<keyword evidence="2 11" id="KW-0479">Metal-binding</keyword>
<dbReference type="GO" id="GO:0010468">
    <property type="term" value="P:regulation of gene expression"/>
    <property type="evidence" value="ECO:0007669"/>
    <property type="project" value="TreeGrafter"/>
</dbReference>
<dbReference type="Gene3D" id="3.30.160.60">
    <property type="entry name" value="Classic Zinc Finger"/>
    <property type="match status" value="4"/>
</dbReference>
<feature type="compositionally biased region" description="Basic residues" evidence="12">
    <location>
        <begin position="368"/>
        <end position="378"/>
    </location>
</feature>
<dbReference type="PANTHER" id="PTHR16515:SF49">
    <property type="entry name" value="GASTRULA ZINC FINGER PROTEIN XLCGF49.1-LIKE-RELATED"/>
    <property type="match status" value="1"/>
</dbReference>
<dbReference type="InterPro" id="IPR012934">
    <property type="entry name" value="Znf_AD"/>
</dbReference>
<feature type="domain" description="ZAD" evidence="14">
    <location>
        <begin position="4"/>
        <end position="77"/>
    </location>
</feature>
<dbReference type="GO" id="GO:0005634">
    <property type="term" value="C:nucleus"/>
    <property type="evidence" value="ECO:0007669"/>
    <property type="project" value="UniProtKB-SubCell"/>
</dbReference>
<dbReference type="SUPFAM" id="SSF57716">
    <property type="entry name" value="Glucocorticoid receptor-like (DNA-binding domain)"/>
    <property type="match status" value="1"/>
</dbReference>
<dbReference type="RefSeq" id="XP_023177027.2">
    <property type="nucleotide sequence ID" value="XM_023321259.2"/>
</dbReference>
<feature type="region of interest" description="Disordered" evidence="12">
    <location>
        <begin position="368"/>
        <end position="387"/>
    </location>
</feature>
<evidence type="ECO:0000256" key="3">
    <source>
        <dbReference type="ARBA" id="ARBA00022737"/>
    </source>
</evidence>
<evidence type="ECO:0000259" key="14">
    <source>
        <dbReference type="PROSITE" id="PS51915"/>
    </source>
</evidence>
<keyword evidence="5 11" id="KW-0862">Zinc</keyword>
<feature type="domain" description="C2H2-type" evidence="13">
    <location>
        <begin position="264"/>
        <end position="291"/>
    </location>
</feature>
<comment type="subcellular location">
    <subcellularLocation>
        <location evidence="1">Nucleus</location>
    </subcellularLocation>
</comment>
<dbReference type="KEGG" id="dhe:111603600"/>
<sequence>MLKNICRLCGKNAAVLNSLNIFENKNVLWSIQVLTGLILENVKCLPELICIGCQTELREAIEFSDKVIAAQQKLLLALTEDELQEVSEEYKTSVTELAVNSCEKSINRNHLETHDEQDEESIIEPNLIADEIIIEEQDKHEDLLEYDIIIDDETIIHKAELDVGTLETIENFDDEDQCVITNETNENISAGDYIVPVQEWKDECIVLTRDSNDEIVVPQTTVKNKRGRKRLGNLIFICDECGIHISGRMAFDLHCRRHRGDKQFECSICQDRFCTSSELKSHMRKHTGERPFPCHYCDRYFADNSTRIKHERTHTNERPYACESCGKAFTTTYILKNHMLTHSGERAFSCEPCNKTFRRHTHLVTHCRSRAHKRKRERQSKEMLNTS</sequence>
<evidence type="ECO:0000256" key="9">
    <source>
        <dbReference type="ARBA" id="ARBA00023242"/>
    </source>
</evidence>
<evidence type="ECO:0000313" key="16">
    <source>
        <dbReference type="RefSeq" id="XP_023177027.2"/>
    </source>
</evidence>
<evidence type="ECO:0000256" key="7">
    <source>
        <dbReference type="ARBA" id="ARBA00023125"/>
    </source>
</evidence>
<dbReference type="PROSITE" id="PS00028">
    <property type="entry name" value="ZINC_FINGER_C2H2_1"/>
    <property type="match status" value="5"/>
</dbReference>
<feature type="binding site" evidence="11">
    <location>
        <position position="6"/>
    </location>
    <ligand>
        <name>Zn(2+)</name>
        <dbReference type="ChEBI" id="CHEBI:29105"/>
    </ligand>
</feature>
<evidence type="ECO:0000256" key="5">
    <source>
        <dbReference type="ARBA" id="ARBA00022833"/>
    </source>
</evidence>
<dbReference type="InterPro" id="IPR013087">
    <property type="entry name" value="Znf_C2H2_type"/>
</dbReference>
<proteinExistence type="predicted"/>
<keyword evidence="8" id="KW-0804">Transcription</keyword>
<dbReference type="SMART" id="SM00868">
    <property type="entry name" value="zf-AD"/>
    <property type="match status" value="1"/>
</dbReference>
<dbReference type="FunFam" id="3.30.160.60:FF:000125">
    <property type="entry name" value="Putative zinc finger protein 143"/>
    <property type="match status" value="1"/>
</dbReference>
<dbReference type="OMA" id="CEDRFCT"/>
<feature type="binding site" evidence="11">
    <location>
        <position position="53"/>
    </location>
    <ligand>
        <name>Zn(2+)</name>
        <dbReference type="ChEBI" id="CHEBI:29105"/>
    </ligand>
</feature>
<evidence type="ECO:0000256" key="2">
    <source>
        <dbReference type="ARBA" id="ARBA00022723"/>
    </source>
</evidence>
<feature type="binding site" evidence="11">
    <location>
        <position position="9"/>
    </location>
    <ligand>
        <name>Zn(2+)</name>
        <dbReference type="ChEBI" id="CHEBI:29105"/>
    </ligand>
</feature>
<dbReference type="InterPro" id="IPR050331">
    <property type="entry name" value="Zinc_finger"/>
</dbReference>
<dbReference type="FunFam" id="3.30.160.60:FF:000325">
    <property type="entry name" value="ZFP90 zinc finger protein"/>
    <property type="match status" value="1"/>
</dbReference>
<keyword evidence="6" id="KW-0805">Transcription regulation</keyword>
<evidence type="ECO:0000256" key="8">
    <source>
        <dbReference type="ARBA" id="ARBA00023163"/>
    </source>
</evidence>
<evidence type="ECO:0000256" key="10">
    <source>
        <dbReference type="PROSITE-ProRule" id="PRU00042"/>
    </source>
</evidence>
<name>A0A6J1MCR4_DROHY</name>
<dbReference type="SMART" id="SM00355">
    <property type="entry name" value="ZnF_C2H2"/>
    <property type="match status" value="5"/>
</dbReference>
<dbReference type="PROSITE" id="PS51915">
    <property type="entry name" value="ZAD"/>
    <property type="match status" value="1"/>
</dbReference>
<keyword evidence="7" id="KW-0238">DNA-binding</keyword>
<keyword evidence="3" id="KW-0677">Repeat</keyword>
<protein>
    <submittedName>
        <fullName evidence="16">Transcription factor Ouib-like</fullName>
    </submittedName>
</protein>
<gene>
    <name evidence="16" type="primary">LOC111603600</name>
</gene>
<feature type="domain" description="C2H2-type" evidence="13">
    <location>
        <begin position="292"/>
        <end position="319"/>
    </location>
</feature>
<evidence type="ECO:0000256" key="6">
    <source>
        <dbReference type="ARBA" id="ARBA00023015"/>
    </source>
</evidence>
<dbReference type="PANTHER" id="PTHR16515">
    <property type="entry name" value="PR DOMAIN ZINC FINGER PROTEIN"/>
    <property type="match status" value="1"/>
</dbReference>